<accession>A0A2T7NAS9</accession>
<dbReference type="Proteomes" id="UP000245119">
    <property type="component" value="Linkage Group LG14"/>
</dbReference>
<dbReference type="Pfam" id="PF07731">
    <property type="entry name" value="Cu-oxidase_2"/>
    <property type="match status" value="1"/>
</dbReference>
<evidence type="ECO:0000313" key="7">
    <source>
        <dbReference type="EMBL" id="PVD18275.1"/>
    </source>
</evidence>
<evidence type="ECO:0000259" key="5">
    <source>
        <dbReference type="Pfam" id="PF00394"/>
    </source>
</evidence>
<evidence type="ECO:0000313" key="8">
    <source>
        <dbReference type="Proteomes" id="UP000245119"/>
    </source>
</evidence>
<dbReference type="FunFam" id="2.60.40.420:FF:000045">
    <property type="entry name" value="Laccase 2"/>
    <property type="match status" value="1"/>
</dbReference>
<dbReference type="PROSITE" id="PS00080">
    <property type="entry name" value="MULTICOPPER_OXIDASE2"/>
    <property type="match status" value="1"/>
</dbReference>
<comment type="similarity">
    <text evidence="1">Belongs to the multicopper oxidase family.</text>
</comment>
<keyword evidence="8" id="KW-1185">Reference proteome</keyword>
<dbReference type="InterPro" id="IPR002355">
    <property type="entry name" value="Cu_oxidase_Cu_BS"/>
</dbReference>
<dbReference type="SUPFAM" id="SSF49503">
    <property type="entry name" value="Cupredoxins"/>
    <property type="match status" value="2"/>
</dbReference>
<evidence type="ECO:0000256" key="4">
    <source>
        <dbReference type="ARBA" id="ARBA00023008"/>
    </source>
</evidence>
<dbReference type="GO" id="GO:0005507">
    <property type="term" value="F:copper ion binding"/>
    <property type="evidence" value="ECO:0007669"/>
    <property type="project" value="InterPro"/>
</dbReference>
<reference evidence="7 8" key="1">
    <citation type="submission" date="2018-04" db="EMBL/GenBank/DDBJ databases">
        <title>The genome of golden apple snail Pomacea canaliculata provides insight into stress tolerance and invasive adaptation.</title>
        <authorList>
            <person name="Liu C."/>
            <person name="Liu B."/>
            <person name="Ren Y."/>
            <person name="Zhang Y."/>
            <person name="Wang H."/>
            <person name="Li S."/>
            <person name="Jiang F."/>
            <person name="Yin L."/>
            <person name="Zhang G."/>
            <person name="Qian W."/>
            <person name="Fan W."/>
        </authorList>
    </citation>
    <scope>NUCLEOTIDE SEQUENCE [LARGE SCALE GENOMIC DNA]</scope>
    <source>
        <strain evidence="7">SZHN2017</strain>
        <tissue evidence="7">Muscle</tissue>
    </source>
</reference>
<dbReference type="GO" id="GO:0005886">
    <property type="term" value="C:plasma membrane"/>
    <property type="evidence" value="ECO:0007669"/>
    <property type="project" value="TreeGrafter"/>
</dbReference>
<dbReference type="EMBL" id="PZQS01000014">
    <property type="protein sequence ID" value="PVD18275.1"/>
    <property type="molecule type" value="Genomic_DNA"/>
</dbReference>
<dbReference type="PANTHER" id="PTHR11709:SF394">
    <property type="entry name" value="FI03373P-RELATED"/>
    <property type="match status" value="1"/>
</dbReference>
<dbReference type="InterPro" id="IPR011706">
    <property type="entry name" value="Cu-oxidase_C"/>
</dbReference>
<evidence type="ECO:0008006" key="9">
    <source>
        <dbReference type="Google" id="ProtNLM"/>
    </source>
</evidence>
<dbReference type="InterPro" id="IPR033138">
    <property type="entry name" value="Cu_oxidase_CS"/>
</dbReference>
<dbReference type="STRING" id="400727.A0A2T7NAS9"/>
<comment type="caution">
    <text evidence="7">The sequence shown here is derived from an EMBL/GenBank/DDBJ whole genome shotgun (WGS) entry which is preliminary data.</text>
</comment>
<dbReference type="PANTHER" id="PTHR11709">
    <property type="entry name" value="MULTI-COPPER OXIDASE"/>
    <property type="match status" value="1"/>
</dbReference>
<dbReference type="PROSITE" id="PS00079">
    <property type="entry name" value="MULTICOPPER_OXIDASE1"/>
    <property type="match status" value="1"/>
</dbReference>
<evidence type="ECO:0000256" key="1">
    <source>
        <dbReference type="ARBA" id="ARBA00010609"/>
    </source>
</evidence>
<protein>
    <recommendedName>
        <fullName evidence="9">Plastocyanin-like domain-containing protein</fullName>
    </recommendedName>
</protein>
<evidence type="ECO:0000256" key="3">
    <source>
        <dbReference type="ARBA" id="ARBA00023002"/>
    </source>
</evidence>
<keyword evidence="3" id="KW-0560">Oxidoreductase</keyword>
<evidence type="ECO:0000256" key="2">
    <source>
        <dbReference type="ARBA" id="ARBA00022723"/>
    </source>
</evidence>
<organism evidence="7 8">
    <name type="scientific">Pomacea canaliculata</name>
    <name type="common">Golden apple snail</name>
    <dbReference type="NCBI Taxonomy" id="400727"/>
    <lineage>
        <taxon>Eukaryota</taxon>
        <taxon>Metazoa</taxon>
        <taxon>Spiralia</taxon>
        <taxon>Lophotrochozoa</taxon>
        <taxon>Mollusca</taxon>
        <taxon>Gastropoda</taxon>
        <taxon>Caenogastropoda</taxon>
        <taxon>Architaenioglossa</taxon>
        <taxon>Ampullarioidea</taxon>
        <taxon>Ampullariidae</taxon>
        <taxon>Pomacea</taxon>
    </lineage>
</organism>
<dbReference type="AlphaFoldDB" id="A0A2T7NAS9"/>
<dbReference type="CDD" id="cd13884">
    <property type="entry name" value="CuRO_2_tcLCC_insect_like"/>
    <property type="match status" value="1"/>
</dbReference>
<name>A0A2T7NAS9_POMCA</name>
<evidence type="ECO:0000259" key="6">
    <source>
        <dbReference type="Pfam" id="PF07731"/>
    </source>
</evidence>
<keyword evidence="4" id="KW-0186">Copper</keyword>
<gene>
    <name evidence="7" type="ORF">C0Q70_20824</name>
</gene>
<feature type="domain" description="Plastocyanin-like" evidence="6">
    <location>
        <begin position="254"/>
        <end position="365"/>
    </location>
</feature>
<keyword evidence="2" id="KW-0479">Metal-binding</keyword>
<dbReference type="InterPro" id="IPR001117">
    <property type="entry name" value="Cu-oxidase_2nd"/>
</dbReference>
<feature type="domain" description="Plastocyanin-like" evidence="5">
    <location>
        <begin position="31"/>
        <end position="137"/>
    </location>
</feature>
<dbReference type="Gene3D" id="2.60.40.420">
    <property type="entry name" value="Cupredoxins - blue copper proteins"/>
    <property type="match status" value="2"/>
</dbReference>
<dbReference type="InterPro" id="IPR008972">
    <property type="entry name" value="Cupredoxin"/>
</dbReference>
<dbReference type="GO" id="GO:0016491">
    <property type="term" value="F:oxidoreductase activity"/>
    <property type="evidence" value="ECO:0007669"/>
    <property type="project" value="UniProtKB-KW"/>
</dbReference>
<dbReference type="Pfam" id="PF00394">
    <property type="entry name" value="Cu-oxidase"/>
    <property type="match status" value="1"/>
</dbReference>
<sequence>MTERACNSFSTLVEPNEPVNKWIGCRGKYKPKEDEKDQPQTPFAEFQVEAGRRYRFRVVNAGSLKCPIVLSIDGHQLLLIASDGKPFLSFLVDSFVSFSGERYDFVLEVKTNSSSILWMRAKGLLECQARNIEQLAVVRVRGGKGGEVGNLLQQQLPFPPDFNGWLLAPSTSDAASQISKMTSLAPDDPSLKRTPDKRFFLEFAYRFRNNTHFHDPDLYPVNVVNNISNVLPPSPFLSQPNDIDQSRFCDVKSKGPRCPDDFCECFHRMVVQEGEVVELVVSNANNDLLFTHPIHMHGYSFRVLAEEMTEDLFRDLDNQGLVRRRLHGAPLKDTVPVPDGGVWFLHCHVAFHAEIGMALTFHVNDVDGRLPAVPSDFPRCGIWPSGPSAASERWSCRHSLLDPHLGCPCRRGAVCSHCFVTSADRTPEASAGKKREVCHPLPVRRRMRWL</sequence>
<dbReference type="OrthoDB" id="2121828at2759"/>
<proteinExistence type="inferred from homology"/>
<dbReference type="GO" id="GO:0006826">
    <property type="term" value="P:iron ion transport"/>
    <property type="evidence" value="ECO:0007669"/>
    <property type="project" value="TreeGrafter"/>
</dbReference>
<dbReference type="InterPro" id="IPR045087">
    <property type="entry name" value="Cu-oxidase_fam"/>
</dbReference>